<evidence type="ECO:0000256" key="4">
    <source>
        <dbReference type="PROSITE-ProRule" id="PRU00325"/>
    </source>
</evidence>
<dbReference type="GO" id="GO:0008270">
    <property type="term" value="F:zinc ion binding"/>
    <property type="evidence" value="ECO:0007669"/>
    <property type="project" value="UniProtKB-KW"/>
</dbReference>
<evidence type="ECO:0000313" key="6">
    <source>
        <dbReference type="EMBL" id="PKU59816.1"/>
    </source>
</evidence>
<keyword evidence="7" id="KW-1185">Reference proteome</keyword>
<organism evidence="6 7">
    <name type="scientific">Dendrobium catenatum</name>
    <dbReference type="NCBI Taxonomy" id="906689"/>
    <lineage>
        <taxon>Eukaryota</taxon>
        <taxon>Viridiplantae</taxon>
        <taxon>Streptophyta</taxon>
        <taxon>Embryophyta</taxon>
        <taxon>Tracheophyta</taxon>
        <taxon>Spermatophyta</taxon>
        <taxon>Magnoliopsida</taxon>
        <taxon>Liliopsida</taxon>
        <taxon>Asparagales</taxon>
        <taxon>Orchidaceae</taxon>
        <taxon>Epidendroideae</taxon>
        <taxon>Malaxideae</taxon>
        <taxon>Dendrobiinae</taxon>
        <taxon>Dendrobium</taxon>
    </lineage>
</organism>
<keyword evidence="2 4" id="KW-0863">Zinc-finger</keyword>
<dbReference type="InterPro" id="IPR004332">
    <property type="entry name" value="Transposase_MuDR"/>
</dbReference>
<proteinExistence type="predicted"/>
<dbReference type="SMART" id="SM00575">
    <property type="entry name" value="ZnF_PMZ"/>
    <property type="match status" value="1"/>
</dbReference>
<protein>
    <recommendedName>
        <fullName evidence="5">SWIM-type domain-containing protein</fullName>
    </recommendedName>
</protein>
<dbReference type="Pfam" id="PF03108">
    <property type="entry name" value="DBD_Tnp_Mut"/>
    <property type="match status" value="1"/>
</dbReference>
<dbReference type="Pfam" id="PF04434">
    <property type="entry name" value="SWIM"/>
    <property type="match status" value="1"/>
</dbReference>
<dbReference type="Proteomes" id="UP000233837">
    <property type="component" value="Unassembled WGS sequence"/>
</dbReference>
<reference evidence="6 7" key="2">
    <citation type="journal article" date="2017" name="Nature">
        <title>The Apostasia genome and the evolution of orchids.</title>
        <authorList>
            <person name="Zhang G.Q."/>
            <person name="Liu K.W."/>
            <person name="Li Z."/>
            <person name="Lohaus R."/>
            <person name="Hsiao Y.Y."/>
            <person name="Niu S.C."/>
            <person name="Wang J.Y."/>
            <person name="Lin Y.C."/>
            <person name="Xu Q."/>
            <person name="Chen L.J."/>
            <person name="Yoshida K."/>
            <person name="Fujiwara S."/>
            <person name="Wang Z.W."/>
            <person name="Zhang Y.Q."/>
            <person name="Mitsuda N."/>
            <person name="Wang M."/>
            <person name="Liu G.H."/>
            <person name="Pecoraro L."/>
            <person name="Huang H.X."/>
            <person name="Xiao X.J."/>
            <person name="Lin M."/>
            <person name="Wu X.Y."/>
            <person name="Wu W.L."/>
            <person name="Chen Y.Y."/>
            <person name="Chang S.B."/>
            <person name="Sakamoto S."/>
            <person name="Ohme-Takagi M."/>
            <person name="Yagi M."/>
            <person name="Zeng S.J."/>
            <person name="Shen C.Y."/>
            <person name="Yeh C.M."/>
            <person name="Luo Y.B."/>
            <person name="Tsai W.C."/>
            <person name="Van de Peer Y."/>
            <person name="Liu Z.J."/>
        </authorList>
    </citation>
    <scope>NUCLEOTIDE SEQUENCE [LARGE SCALE GENOMIC DNA]</scope>
    <source>
        <tissue evidence="6">The whole plant</tissue>
    </source>
</reference>
<dbReference type="PANTHER" id="PTHR31973">
    <property type="entry name" value="POLYPROTEIN, PUTATIVE-RELATED"/>
    <property type="match status" value="1"/>
</dbReference>
<reference evidence="6 7" key="1">
    <citation type="journal article" date="2016" name="Sci. Rep.">
        <title>The Dendrobium catenatum Lindl. genome sequence provides insights into polysaccharide synthase, floral development and adaptive evolution.</title>
        <authorList>
            <person name="Zhang G.Q."/>
            <person name="Xu Q."/>
            <person name="Bian C."/>
            <person name="Tsai W.C."/>
            <person name="Yeh C.M."/>
            <person name="Liu K.W."/>
            <person name="Yoshida K."/>
            <person name="Zhang L.S."/>
            <person name="Chang S.B."/>
            <person name="Chen F."/>
            <person name="Shi Y."/>
            <person name="Su Y.Y."/>
            <person name="Zhang Y.Q."/>
            <person name="Chen L.J."/>
            <person name="Yin Y."/>
            <person name="Lin M."/>
            <person name="Huang H."/>
            <person name="Deng H."/>
            <person name="Wang Z.W."/>
            <person name="Zhu S.L."/>
            <person name="Zhao X."/>
            <person name="Deng C."/>
            <person name="Niu S.C."/>
            <person name="Huang J."/>
            <person name="Wang M."/>
            <person name="Liu G.H."/>
            <person name="Yang H.J."/>
            <person name="Xiao X.J."/>
            <person name="Hsiao Y.Y."/>
            <person name="Wu W.L."/>
            <person name="Chen Y.Y."/>
            <person name="Mitsuda N."/>
            <person name="Ohme-Takagi M."/>
            <person name="Luo Y.B."/>
            <person name="Van de Peer Y."/>
            <person name="Liu Z.J."/>
        </authorList>
    </citation>
    <scope>NUCLEOTIDE SEQUENCE [LARGE SCALE GENOMIC DNA]</scope>
    <source>
        <tissue evidence="6">The whole plant</tissue>
    </source>
</reference>
<dbReference type="PANTHER" id="PTHR31973:SF188">
    <property type="entry name" value="POLYPROTEIN, PUTATIVE-RELATED"/>
    <property type="match status" value="1"/>
</dbReference>
<gene>
    <name evidence="6" type="ORF">MA16_Dca027652</name>
</gene>
<evidence type="ECO:0000256" key="1">
    <source>
        <dbReference type="ARBA" id="ARBA00022723"/>
    </source>
</evidence>
<evidence type="ECO:0000256" key="3">
    <source>
        <dbReference type="ARBA" id="ARBA00022833"/>
    </source>
</evidence>
<dbReference type="AlphaFoldDB" id="A0A2I0V8S8"/>
<keyword evidence="3" id="KW-0862">Zinc</keyword>
<evidence type="ECO:0000259" key="5">
    <source>
        <dbReference type="PROSITE" id="PS50966"/>
    </source>
</evidence>
<dbReference type="Pfam" id="PF10551">
    <property type="entry name" value="MULE"/>
    <property type="match status" value="1"/>
</dbReference>
<dbReference type="PROSITE" id="PS50966">
    <property type="entry name" value="ZF_SWIM"/>
    <property type="match status" value="1"/>
</dbReference>
<sequence>MKASDKSRVIATCAYRSCPWRVRASLCPDGHSFEVRKVYSTHSCPGVNRAGNKQATISWVANEIKDVVKKNPDITPKDISNNLETTYGLSLPYMKIWRSRELARDIMFGSVDENYMWVPTLRLELLNRNPGSHITYMCDKKSNAFQRMFVSFKVCIEGFIVGCRYLIGVDACHLKSKYLGVLLSANCLDANNGLYTLAYAVAEAESKKSWEWFMRNLSESFGCEVPHLAFISDMEKGLGEAIKLIFPNAEHRVCMRHLWKNIKKLFRCEDGHILRNLVWTAANTYKLNDFHMKIEEIYKINPQIYNYLGSLSCKWSKATFSKYIKNHYNTNNMSESFNAWVEEARSKPVVDLVDMIRAMLMEQRSQRKQNSSTWKGLLVPHVEDYIRDITTRKEQFIIRLSTSVRAEVEGLNERHEVDIEKKECTCGLWQLSGLPCIHGAAFIGTTQNNLWHSYVDDHYYTYRYVT</sequence>
<keyword evidence="1" id="KW-0479">Metal-binding</keyword>
<evidence type="ECO:0000313" key="7">
    <source>
        <dbReference type="Proteomes" id="UP000233837"/>
    </source>
</evidence>
<dbReference type="InterPro" id="IPR007527">
    <property type="entry name" value="Znf_SWIM"/>
</dbReference>
<feature type="domain" description="SWIM-type" evidence="5">
    <location>
        <begin position="415"/>
        <end position="447"/>
    </location>
</feature>
<dbReference type="InterPro" id="IPR006564">
    <property type="entry name" value="Znf_PMZ"/>
</dbReference>
<evidence type="ECO:0000256" key="2">
    <source>
        <dbReference type="ARBA" id="ARBA00022771"/>
    </source>
</evidence>
<accession>A0A2I0V8S8</accession>
<dbReference type="EMBL" id="KZ505344">
    <property type="protein sequence ID" value="PKU59816.1"/>
    <property type="molecule type" value="Genomic_DNA"/>
</dbReference>
<dbReference type="InterPro" id="IPR018289">
    <property type="entry name" value="MULE_transposase_dom"/>
</dbReference>
<name>A0A2I0V8S8_9ASPA</name>